<feature type="binding site" evidence="3">
    <location>
        <begin position="240"/>
        <end position="244"/>
    </location>
    <ligand>
        <name>FAD</name>
        <dbReference type="ChEBI" id="CHEBI:57692"/>
    </ligand>
</feature>
<dbReference type="Pfam" id="PF00875">
    <property type="entry name" value="DNA_photolyase"/>
    <property type="match status" value="1"/>
</dbReference>
<dbReference type="SUPFAM" id="SSF48173">
    <property type="entry name" value="Cryptochrome/photolyase FAD-binding domain"/>
    <property type="match status" value="1"/>
</dbReference>
<dbReference type="InterPro" id="IPR036155">
    <property type="entry name" value="Crypto/Photolyase_N_sf"/>
</dbReference>
<dbReference type="GO" id="GO:0071949">
    <property type="term" value="F:FAD binding"/>
    <property type="evidence" value="ECO:0007669"/>
    <property type="project" value="TreeGrafter"/>
</dbReference>
<dbReference type="InterPro" id="IPR002081">
    <property type="entry name" value="Cryptochrome/DNA_photolyase_1"/>
</dbReference>
<dbReference type="InterPro" id="IPR036134">
    <property type="entry name" value="Crypto/Photolyase_FAD-like_sf"/>
</dbReference>
<proteinExistence type="inferred from homology"/>
<comment type="similarity">
    <text evidence="5">Belongs to the DNA photolyase family.</text>
</comment>
<dbReference type="RefSeq" id="WP_208239513.1">
    <property type="nucleotide sequence ID" value="NZ_BAAAQU010000002.1"/>
</dbReference>
<dbReference type="InterPro" id="IPR014729">
    <property type="entry name" value="Rossmann-like_a/b/a_fold"/>
</dbReference>
<evidence type="ECO:0000256" key="3">
    <source>
        <dbReference type="PIRSR" id="PIRSR602081-1"/>
    </source>
</evidence>
<feature type="region of interest" description="Disordered" evidence="6">
    <location>
        <begin position="161"/>
        <end position="190"/>
    </location>
</feature>
<dbReference type="SUPFAM" id="SSF52425">
    <property type="entry name" value="Cryptochrome/photolyase, N-terminal domain"/>
    <property type="match status" value="1"/>
</dbReference>
<dbReference type="Proteomes" id="UP000668403">
    <property type="component" value="Unassembled WGS sequence"/>
</dbReference>
<feature type="binding site" evidence="3">
    <location>
        <position position="228"/>
    </location>
    <ligand>
        <name>FAD</name>
        <dbReference type="ChEBI" id="CHEBI:57692"/>
    </ligand>
</feature>
<keyword evidence="9" id="KW-1185">Reference proteome</keyword>
<dbReference type="Gene3D" id="1.10.579.10">
    <property type="entry name" value="DNA Cyclobutane Dipyrimidine Photolyase, subunit A, domain 3"/>
    <property type="match status" value="1"/>
</dbReference>
<feature type="domain" description="Photolyase/cryptochrome alpha/beta" evidence="7">
    <location>
        <begin position="1"/>
        <end position="130"/>
    </location>
</feature>
<dbReference type="AlphaFoldDB" id="A0A939QEN7"/>
<feature type="site" description="Electron transfer via tryptophanyl radical" evidence="4">
    <location>
        <position position="305"/>
    </location>
</feature>
<evidence type="ECO:0000256" key="5">
    <source>
        <dbReference type="RuleBase" id="RU004182"/>
    </source>
</evidence>
<dbReference type="Gene3D" id="3.40.50.620">
    <property type="entry name" value="HUPs"/>
    <property type="match status" value="1"/>
</dbReference>
<feature type="site" description="Electron transfer via tryptophanyl radical" evidence="4">
    <location>
        <position position="359"/>
    </location>
</feature>
<dbReference type="Gene3D" id="1.25.40.80">
    <property type="match status" value="1"/>
</dbReference>
<feature type="binding site" evidence="3">
    <location>
        <begin position="372"/>
        <end position="374"/>
    </location>
    <ligand>
        <name>FAD</name>
        <dbReference type="ChEBI" id="CHEBI:57692"/>
    </ligand>
</feature>
<dbReference type="InterPro" id="IPR005101">
    <property type="entry name" value="Cryptochr/Photolyase_FAD-bd"/>
</dbReference>
<comment type="cofactor">
    <cofactor evidence="3">
        <name>FAD</name>
        <dbReference type="ChEBI" id="CHEBI:57692"/>
    </cofactor>
    <text evidence="3">Binds 1 FAD per subunit.</text>
</comment>
<evidence type="ECO:0000256" key="2">
    <source>
        <dbReference type="ARBA" id="ARBA00022827"/>
    </source>
</evidence>
<comment type="caution">
    <text evidence="8">The sequence shown here is derived from an EMBL/GenBank/DDBJ whole genome shotgun (WGS) entry which is preliminary data.</text>
</comment>
<keyword evidence="1 3" id="KW-0285">Flavoprotein</keyword>
<evidence type="ECO:0000256" key="1">
    <source>
        <dbReference type="ARBA" id="ARBA00022630"/>
    </source>
</evidence>
<feature type="binding site" evidence="3">
    <location>
        <position position="271"/>
    </location>
    <ligand>
        <name>FAD</name>
        <dbReference type="ChEBI" id="CHEBI:57692"/>
    </ligand>
</feature>
<protein>
    <submittedName>
        <fullName evidence="8">Deoxyribodipyrimidine photo-lyase</fullName>
    </submittedName>
</protein>
<dbReference type="PROSITE" id="PS51645">
    <property type="entry name" value="PHR_CRY_ALPHA_BETA"/>
    <property type="match status" value="1"/>
</dbReference>
<evidence type="ECO:0000256" key="4">
    <source>
        <dbReference type="PIRSR" id="PIRSR602081-2"/>
    </source>
</evidence>
<dbReference type="GO" id="GO:0009416">
    <property type="term" value="P:response to light stimulus"/>
    <property type="evidence" value="ECO:0007669"/>
    <property type="project" value="TreeGrafter"/>
</dbReference>
<evidence type="ECO:0000313" key="9">
    <source>
        <dbReference type="Proteomes" id="UP000668403"/>
    </source>
</evidence>
<gene>
    <name evidence="8" type="ORF">J4H85_10880</name>
</gene>
<evidence type="ECO:0000259" key="7">
    <source>
        <dbReference type="PROSITE" id="PS51645"/>
    </source>
</evidence>
<name>A0A939QEN7_9MICO</name>
<feature type="site" description="Electron transfer via tryptophanyl radical" evidence="4">
    <location>
        <position position="382"/>
    </location>
</feature>
<sequence>MTTVVWFRDDLRLGDHPALHAATEGDDDIVALFVLDEESAGVRPLGGAAKWWLHHSLAALADALAAVGIPLVLRRGSASEIVPAVVTEVGAVRASWNRRYGGAERAIDADLKERLRDAGVDAHSFPGNVLHEPWTIATQQGSPYRVFTPFWRACLAAEAPAEPLPAPDPGRVTRPDPAETPESDDLAEWGLLPTTPDWSAGLAARWTPGEAEAHAVLEDFLERSPAEYTRLRDTPSVSATSSLSPYLRWGEISPREVWHRATEVPGDRSAFLSEVGWRDFAWYTLYHRPEMPTENLDHRFDAFPWAEPDAETLHAWRFGSTGMGIIDAGMQELWQTGTMHNRVRMVCASYLTKNLLLDWRIGEAWFWDTLVDADLASNTFNWQWVAGCGADAAPFFRIFNPETQQKKFDPEGAYVTRWAPESAMLAPLIDLKLSRKRALAAFGEISGGS</sequence>
<reference evidence="8" key="1">
    <citation type="submission" date="2021-03" db="EMBL/GenBank/DDBJ databases">
        <title>Leucobacter chromiisoli sp. nov., isolated from chromium-containing soil of chemical plant.</title>
        <authorList>
            <person name="Xu Z."/>
        </authorList>
    </citation>
    <scope>NUCLEOTIDE SEQUENCE</scope>
    <source>
        <strain evidence="8">K 70/01</strain>
    </source>
</reference>
<evidence type="ECO:0000313" key="8">
    <source>
        <dbReference type="EMBL" id="MBO2990496.1"/>
    </source>
</evidence>
<dbReference type="GO" id="GO:0003677">
    <property type="term" value="F:DNA binding"/>
    <property type="evidence" value="ECO:0007669"/>
    <property type="project" value="TreeGrafter"/>
</dbReference>
<dbReference type="PRINTS" id="PR00147">
    <property type="entry name" value="DNAPHOTLYASE"/>
</dbReference>
<dbReference type="PANTHER" id="PTHR11455">
    <property type="entry name" value="CRYPTOCHROME"/>
    <property type="match status" value="1"/>
</dbReference>
<organism evidence="8 9">
    <name type="scientific">Leucobacter tardus</name>
    <dbReference type="NCBI Taxonomy" id="501483"/>
    <lineage>
        <taxon>Bacteria</taxon>
        <taxon>Bacillati</taxon>
        <taxon>Actinomycetota</taxon>
        <taxon>Actinomycetes</taxon>
        <taxon>Micrococcales</taxon>
        <taxon>Microbacteriaceae</taxon>
        <taxon>Leucobacter</taxon>
    </lineage>
</organism>
<evidence type="ECO:0000256" key="6">
    <source>
        <dbReference type="SAM" id="MobiDB-lite"/>
    </source>
</evidence>
<keyword evidence="2 3" id="KW-0274">FAD</keyword>
<dbReference type="InterPro" id="IPR006050">
    <property type="entry name" value="DNA_photolyase_N"/>
</dbReference>
<dbReference type="GO" id="GO:0003904">
    <property type="term" value="F:deoxyribodipyrimidine photo-lyase activity"/>
    <property type="evidence" value="ECO:0007669"/>
    <property type="project" value="TreeGrafter"/>
</dbReference>
<dbReference type="Pfam" id="PF03441">
    <property type="entry name" value="FAD_binding_7"/>
    <property type="match status" value="1"/>
</dbReference>
<keyword evidence="5" id="KW-0157">Chromophore</keyword>
<accession>A0A939QEN7</accession>
<dbReference type="EMBL" id="JAGFBF010000005">
    <property type="protein sequence ID" value="MBO2990496.1"/>
    <property type="molecule type" value="Genomic_DNA"/>
</dbReference>
<dbReference type="PANTHER" id="PTHR11455:SF9">
    <property type="entry name" value="CRYPTOCHROME CIRCADIAN CLOCK 5 ISOFORM X1"/>
    <property type="match status" value="1"/>
</dbReference>